<reference evidence="2 3" key="1">
    <citation type="submission" date="2018-08" db="EMBL/GenBank/DDBJ databases">
        <title>Genomic Encyclopedia of Type Strains, Phase III (KMG-III): the genomes of soil and plant-associated and newly described type strains.</title>
        <authorList>
            <person name="Whitman W."/>
        </authorList>
    </citation>
    <scope>NUCLEOTIDE SEQUENCE [LARGE SCALE GENOMIC DNA]</scope>
    <source>
        <strain evidence="2 3">325-5</strain>
    </source>
</reference>
<keyword evidence="3" id="KW-1185">Reference proteome</keyword>
<dbReference type="Proteomes" id="UP000256429">
    <property type="component" value="Unassembled WGS sequence"/>
</dbReference>
<dbReference type="Pfam" id="PF19081">
    <property type="entry name" value="Ig_7"/>
    <property type="match status" value="6"/>
</dbReference>
<dbReference type="NCBIfam" id="TIGR04131">
    <property type="entry name" value="Bac_Flav_CTERM"/>
    <property type="match status" value="1"/>
</dbReference>
<evidence type="ECO:0000313" key="3">
    <source>
        <dbReference type="Proteomes" id="UP000256429"/>
    </source>
</evidence>
<evidence type="ECO:0000259" key="1">
    <source>
        <dbReference type="Pfam" id="PF19081"/>
    </source>
</evidence>
<sequence length="1079" mass="118030">MEKLIFSLIHYFNKFLFLIIALVYSESVLSQCTNPDPTGNLSQVFCKSDNSTIEDLMAIGETIVWFDAESGGNQYNSSAPLINNTTYYADDINNGNCSPNRLAVQVSIYGEPPTNVDVFVGKCAIDNPTIDDLSAIGLNIAWYDAQNDGNLLNPSEPLVNGVTYWVQQTEYGCISKRLPTTITIINPQPPTVPENQTFCSSSNPKISDLTANETTILWYDYETSSEPLNIDLPLIDGEDYWATQVSFPCESTKRTKTTITIDIAPNAGTDVFYFECESNLNTINLFELLGGMPDNSGTWSGPSELTNGYLGVFEPENNIQGIYTYTVSSDSGICATNSSIVQVEILNVPPPTTSIINQTFCEVDNPTVADLTVSGSEIIWYDTETSETPLNSTDILTNGEEYWAAQTNASGCVSASRLMISTTISAPPPPTTSETNQTFCETDNPTIADLTVSGSEIIWYDTETSETPLNSTDILTNGEEYWATQTNDSGCVSSSRLMISTTVGAPPPPTTSEINQTFCEADNPTVADLTVSGSEIIWYDTETSETPLNSTDLLIDGEDYWATQTNASGCVSASRLMISTTVGAPPPPTTSEINQTFCEADNPTVADLTVSGSEIIWYNTETSETPLSSTDSLIDGEDYWAAQTNASGCVSSSRLMISTTVGAPPPPTTSEINQTFCEADNPTVADLTVSGSEIIWYNTETSETPLNSTDSLIDGEDYWAAQTNASGCVSSSRLMISTTISAPPPPTTSEINQTFCEADNPTIEDIVATGYGTIWYDTETSETPLNSTDLLIDGEDYWNLNFNQNNDCESNSKIKLIATIVDIPQPEINNTNQVFCASNFPKISDLQANGTIIWYATETETIPLRSDNLLIDGLNYWAAQTDSNGCESSSRIAVSVKLTNVETPFLNTSGNEFCAEFNPTIADLNQNVLPSNGGTISWFDLYPNGNKLSSSEFLIDGNTYFAIESNNDSCLSVNPLEVTVNLNMCEQYDIVIYDGFSPTENGINDSFKIKNLRELYPDFKVEFYNRWGNLIYSSTISKPDWNGRLNGNDELVPAGVYYFIIYFNKNGRKPVQRRLYLSR</sequence>
<feature type="domain" description="Ig-like" evidence="1">
    <location>
        <begin position="585"/>
        <end position="661"/>
    </location>
</feature>
<feature type="domain" description="Ig-like" evidence="1">
    <location>
        <begin position="42"/>
        <end position="108"/>
    </location>
</feature>
<dbReference type="OrthoDB" id="1236981at2"/>
<feature type="domain" description="Ig-like" evidence="1">
    <location>
        <begin position="351"/>
        <end position="424"/>
    </location>
</feature>
<dbReference type="InterPro" id="IPR026341">
    <property type="entry name" value="T9SS_type_B"/>
</dbReference>
<feature type="domain" description="Ig-like" evidence="1">
    <location>
        <begin position="664"/>
        <end position="740"/>
    </location>
</feature>
<comment type="caution">
    <text evidence="2">The sequence shown here is derived from an EMBL/GenBank/DDBJ whole genome shotgun (WGS) entry which is preliminary data.</text>
</comment>
<feature type="domain" description="Ig-like" evidence="1">
    <location>
        <begin position="506"/>
        <end position="582"/>
    </location>
</feature>
<feature type="domain" description="Ig-like" evidence="1">
    <location>
        <begin position="427"/>
        <end position="503"/>
    </location>
</feature>
<protein>
    <submittedName>
        <fullName evidence="2">Gliding motility-associated-like protein</fullName>
    </submittedName>
</protein>
<name>A0A3D9RTM4_9FLAO</name>
<accession>A0A3D9RTM4</accession>
<dbReference type="EMBL" id="QTTQ01000011">
    <property type="protein sequence ID" value="REE80466.1"/>
    <property type="molecule type" value="Genomic_DNA"/>
</dbReference>
<dbReference type="AlphaFoldDB" id="A0A3D9RTM4"/>
<dbReference type="Pfam" id="PF13585">
    <property type="entry name" value="CHU_C"/>
    <property type="match status" value="1"/>
</dbReference>
<dbReference type="RefSeq" id="WP_115880929.1">
    <property type="nucleotide sequence ID" value="NZ_QTTQ01000011.1"/>
</dbReference>
<organism evidence="2 3">
    <name type="scientific">Lutibacter oceani</name>
    <dbReference type="NCBI Taxonomy" id="1853311"/>
    <lineage>
        <taxon>Bacteria</taxon>
        <taxon>Pseudomonadati</taxon>
        <taxon>Bacteroidota</taxon>
        <taxon>Flavobacteriia</taxon>
        <taxon>Flavobacteriales</taxon>
        <taxon>Flavobacteriaceae</taxon>
        <taxon>Lutibacter</taxon>
    </lineage>
</organism>
<proteinExistence type="predicted"/>
<gene>
    <name evidence="2" type="ORF">BX611_2108</name>
</gene>
<evidence type="ECO:0000313" key="2">
    <source>
        <dbReference type="EMBL" id="REE80466.1"/>
    </source>
</evidence>
<dbReference type="InterPro" id="IPR044023">
    <property type="entry name" value="Ig_7"/>
</dbReference>